<dbReference type="InterPro" id="IPR016053">
    <property type="entry name" value="Haem_Oase-like"/>
</dbReference>
<keyword evidence="2" id="KW-0479">Metal-binding</keyword>
<sequence length="443" mass="49364">MESVHIDSFREDQPLIASIAIATRAVHARVNRLIIARLPLALPPHAGDPALYLSGILHIAPIYTTFEAQWQSINTTAPQAAFFEARPDGFHSQVPDEPKSSEMNKLYRSSSNCERVQNLLKKMYLPGLMRSERLRTDIRAMTGWSDRAIDEQLQAISRTGHLAEFVGHIARAVTNRPHVLLAYSYIMYMALFAGGRFIAASLEAAGQDFWNEQPSPENSIWHSLSNGETADEAYRPSPPVRFFHFDTLTDGEDLKQEYKQRLADSEVMLTTREKRDIVQEAVCIFENIILLTAQLDLACSLMGQETMERSDSVHSFSSILGSNLFNRFRDSIVVTKERRERAFAKTRSARQSSASSASAHLTSLSEPEIQMCPALKKSVRFEAAPTCPVRSREGSIHSGTSPPESLNMASIRLQAVSVVNWMLVAVVGIMFLGAMLTGHRGTI</sequence>
<evidence type="ECO:0000313" key="5">
    <source>
        <dbReference type="EMBL" id="KYK61591.1"/>
    </source>
</evidence>
<dbReference type="Pfam" id="PF01126">
    <property type="entry name" value="Heme_oxygenase"/>
    <property type="match status" value="1"/>
</dbReference>
<keyword evidence="4" id="KW-0472">Membrane</keyword>
<dbReference type="RefSeq" id="XP_040660943.1">
    <property type="nucleotide sequence ID" value="XM_040800060.1"/>
</dbReference>
<dbReference type="GO" id="GO:0004392">
    <property type="term" value="F:heme oxygenase (decyclizing) activity"/>
    <property type="evidence" value="ECO:0007669"/>
    <property type="project" value="InterPro"/>
</dbReference>
<keyword evidence="1" id="KW-0349">Heme</keyword>
<evidence type="ECO:0000256" key="3">
    <source>
        <dbReference type="ARBA" id="ARBA00023004"/>
    </source>
</evidence>
<protein>
    <recommendedName>
        <fullName evidence="7">Heme oxygenase</fullName>
    </recommendedName>
</protein>
<dbReference type="SUPFAM" id="SSF48613">
    <property type="entry name" value="Heme oxygenase-like"/>
    <property type="match status" value="1"/>
</dbReference>
<dbReference type="EMBL" id="LAYC01000001">
    <property type="protein sequence ID" value="KYK61591.1"/>
    <property type="molecule type" value="Genomic_DNA"/>
</dbReference>
<accession>A0A151GWZ8</accession>
<reference evidence="5 6" key="1">
    <citation type="journal article" date="2016" name="Sci. Rep.">
        <title>Insights into Adaptations to a Near-Obligate Nematode Endoparasitic Lifestyle from the Finished Genome of Drechmeria coniospora.</title>
        <authorList>
            <person name="Zhang L."/>
            <person name="Zhou Z."/>
            <person name="Guo Q."/>
            <person name="Fokkens L."/>
            <person name="Miskei M."/>
            <person name="Pocsi I."/>
            <person name="Zhang W."/>
            <person name="Chen M."/>
            <person name="Wang L."/>
            <person name="Sun Y."/>
            <person name="Donzelli B.G."/>
            <person name="Gibson D.M."/>
            <person name="Nelson D.R."/>
            <person name="Luo J.G."/>
            <person name="Rep M."/>
            <person name="Liu H."/>
            <person name="Yang S."/>
            <person name="Wang J."/>
            <person name="Krasnoff S.B."/>
            <person name="Xu Y."/>
            <person name="Molnar I."/>
            <person name="Lin M."/>
        </authorList>
    </citation>
    <scope>NUCLEOTIDE SEQUENCE [LARGE SCALE GENOMIC DNA]</scope>
    <source>
        <strain evidence="5 6">ARSEF 6962</strain>
    </source>
</reference>
<dbReference type="InParanoid" id="A0A151GWZ8"/>
<feature type="transmembrane region" description="Helical" evidence="4">
    <location>
        <begin position="418"/>
        <end position="437"/>
    </location>
</feature>
<keyword evidence="3" id="KW-0408">Iron</keyword>
<gene>
    <name evidence="5" type="ORF">DCS_02734</name>
</gene>
<dbReference type="AlphaFoldDB" id="A0A151GWZ8"/>
<proteinExistence type="predicted"/>
<keyword evidence="4" id="KW-0812">Transmembrane</keyword>
<dbReference type="InterPro" id="IPR002051">
    <property type="entry name" value="Haem_Oase"/>
</dbReference>
<dbReference type="PANTHER" id="PTHR10720">
    <property type="entry name" value="HEME OXYGENASE"/>
    <property type="match status" value="1"/>
</dbReference>
<comment type="caution">
    <text evidence="5">The sequence shown here is derived from an EMBL/GenBank/DDBJ whole genome shotgun (WGS) entry which is preliminary data.</text>
</comment>
<dbReference type="CDD" id="cd19165">
    <property type="entry name" value="HemeO"/>
    <property type="match status" value="1"/>
</dbReference>
<dbReference type="Proteomes" id="UP000076580">
    <property type="component" value="Chromosome 01"/>
</dbReference>
<keyword evidence="4" id="KW-1133">Transmembrane helix</keyword>
<organism evidence="5 6">
    <name type="scientific">Drechmeria coniospora</name>
    <name type="common">Nematophagous fungus</name>
    <name type="synonym">Meria coniospora</name>
    <dbReference type="NCBI Taxonomy" id="98403"/>
    <lineage>
        <taxon>Eukaryota</taxon>
        <taxon>Fungi</taxon>
        <taxon>Dikarya</taxon>
        <taxon>Ascomycota</taxon>
        <taxon>Pezizomycotina</taxon>
        <taxon>Sordariomycetes</taxon>
        <taxon>Hypocreomycetidae</taxon>
        <taxon>Hypocreales</taxon>
        <taxon>Ophiocordycipitaceae</taxon>
        <taxon>Drechmeria</taxon>
    </lineage>
</organism>
<dbReference type="InterPro" id="IPR016084">
    <property type="entry name" value="Haem_Oase-like_multi-hlx"/>
</dbReference>
<evidence type="ECO:0000256" key="2">
    <source>
        <dbReference type="ARBA" id="ARBA00022723"/>
    </source>
</evidence>
<evidence type="ECO:0008006" key="7">
    <source>
        <dbReference type="Google" id="ProtNLM"/>
    </source>
</evidence>
<evidence type="ECO:0000256" key="4">
    <source>
        <dbReference type="SAM" id="Phobius"/>
    </source>
</evidence>
<name>A0A151GWZ8_DRECN</name>
<dbReference type="PANTHER" id="PTHR10720:SF0">
    <property type="entry name" value="HEME OXYGENASE"/>
    <property type="match status" value="1"/>
</dbReference>
<keyword evidence="6" id="KW-1185">Reference proteome</keyword>
<evidence type="ECO:0000313" key="6">
    <source>
        <dbReference type="Proteomes" id="UP000076580"/>
    </source>
</evidence>
<dbReference type="STRING" id="98403.A0A151GWZ8"/>
<evidence type="ECO:0000256" key="1">
    <source>
        <dbReference type="ARBA" id="ARBA00022617"/>
    </source>
</evidence>
<dbReference type="GO" id="GO:0046872">
    <property type="term" value="F:metal ion binding"/>
    <property type="evidence" value="ECO:0007669"/>
    <property type="project" value="UniProtKB-KW"/>
</dbReference>
<dbReference type="GeneID" id="63715377"/>
<dbReference type="GO" id="GO:0006788">
    <property type="term" value="P:heme oxidation"/>
    <property type="evidence" value="ECO:0007669"/>
    <property type="project" value="InterPro"/>
</dbReference>
<dbReference type="Gene3D" id="1.20.910.10">
    <property type="entry name" value="Heme oxygenase-like"/>
    <property type="match status" value="1"/>
</dbReference>